<evidence type="ECO:0000256" key="4">
    <source>
        <dbReference type="ARBA" id="ARBA00022692"/>
    </source>
</evidence>
<evidence type="ECO:0000256" key="1">
    <source>
        <dbReference type="ARBA" id="ARBA00004141"/>
    </source>
</evidence>
<reference evidence="10" key="1">
    <citation type="submission" date="2021-03" db="EMBL/GenBank/DDBJ databases">
        <authorList>
            <person name="Li Z."/>
            <person name="Yang C."/>
        </authorList>
    </citation>
    <scope>NUCLEOTIDE SEQUENCE</scope>
    <source>
        <strain evidence="10">Dzin_1.0</strain>
        <tissue evidence="10">Leaf</tissue>
    </source>
</reference>
<dbReference type="Pfam" id="PF23571">
    <property type="entry name" value="GH3_M"/>
    <property type="match status" value="1"/>
</dbReference>
<dbReference type="PANTHER" id="PTHR31901:SF44">
    <property type="entry name" value="INDOLE-3-ACETIC ACID-AMIDO SYNTHETASE GH3.6-RELATED"/>
    <property type="match status" value="1"/>
</dbReference>
<comment type="similarity">
    <text evidence="2">Belongs to the IAA-amido conjugating enzyme family.</text>
</comment>
<dbReference type="Pfam" id="PF23572">
    <property type="entry name" value="GH3_C"/>
    <property type="match status" value="1"/>
</dbReference>
<comment type="caution">
    <text evidence="10">The sequence shown here is derived from an EMBL/GenBank/DDBJ whole genome shotgun (WGS) entry which is preliminary data.</text>
</comment>
<evidence type="ECO:0000256" key="2">
    <source>
        <dbReference type="ARBA" id="ARBA00008068"/>
    </source>
</evidence>
<evidence type="ECO:0000259" key="8">
    <source>
        <dbReference type="Pfam" id="PF23571"/>
    </source>
</evidence>
<comment type="subcellular location">
    <subcellularLocation>
        <location evidence="1">Membrane</location>
        <topology evidence="1">Multi-pass membrane protein</topology>
    </subcellularLocation>
</comment>
<feature type="transmembrane region" description="Helical" evidence="7">
    <location>
        <begin position="845"/>
        <end position="863"/>
    </location>
</feature>
<gene>
    <name evidence="10" type="ORF">J5N97_008977</name>
</gene>
<keyword evidence="4 7" id="KW-0812">Transmembrane</keyword>
<dbReference type="Proteomes" id="UP001085076">
    <property type="component" value="Miscellaneous, Linkage group lg02"/>
</dbReference>
<evidence type="ECO:0000313" key="10">
    <source>
        <dbReference type="EMBL" id="KAJ0980722.1"/>
    </source>
</evidence>
<dbReference type="GO" id="GO:0015165">
    <property type="term" value="F:pyrimidine nucleotide-sugar transmembrane transporter activity"/>
    <property type="evidence" value="ECO:0007669"/>
    <property type="project" value="InterPro"/>
</dbReference>
<accession>A0A9D5CXD0</accession>
<evidence type="ECO:0000313" key="11">
    <source>
        <dbReference type="Proteomes" id="UP001085076"/>
    </source>
</evidence>
<evidence type="ECO:0000256" key="3">
    <source>
        <dbReference type="ARBA" id="ARBA00022598"/>
    </source>
</evidence>
<feature type="transmembrane region" description="Helical" evidence="7">
    <location>
        <begin position="821"/>
        <end position="839"/>
    </location>
</feature>
<keyword evidence="11" id="KW-1185">Reference proteome</keyword>
<proteinExistence type="inferred from homology"/>
<sequence length="868" mass="96187">MATMGEGDDALSRFEEATRNAQRLQLDTLRAILDRNAAAGYLQRHLPGGSLGADADASSFRCLVPLSSYHDYADLIHRIADGSESPSALSLDPLLCFFYSSGTSTMSPKMIPYFESNLAKASSNLSHQTSSALLQRLFPPRKSINKVLWFLYAGKVIETNGGFRAMPASAFPFQNKRSSTTPLLSMCVSPPAVVLGSDSYQQMYCHLLCGLRCSGSIDAIRAPYASGLIRAIHLLESKWEQLCNDIEFGFVCPELISDSSMREAVEELLGGPRPEIAKAIRGFCGKGQWQGILRELWPEARYIACVTTGSMEQYYPKLSYYAGDIPILCGDYFSSECSVGINMDRLSPPESTSFVIIPSAAYFEFLPFRPESPLVANETVDISGVEIGELYEIVVTTYRGLYRYRLGDIVKVVGFHNSSPKVKFVTRAPKNSSEIFTERDLMLAMENFQLMLNENEMGEVVEYAGYLDSDSKQEHLVVFVEIIKSCKEWIDSDCVERCCQLIEGCLGSVYKVRRASGSLGCLEVAIVRPGSFEDPSRIVVVLCLVPRNTMAILDGNLSGKSSWRLKSVVTVALTLLTSSQAILIVWSKRAGKYEYSVTTANFSVEALKCALSLAALSRIWKTQGVTEDNRLTTSFDEVKVYPIPAALYLVKNLLQYYIFAYVDAPAYQILKNLNIISTGVLYRIILKKKLSEVQWAAFILLCAGCTTAQLNPSSDHVLQTPFQGWIMAIIMALLSGFAGVYTEAIIKKRPSRNINVQNFWLYVFGMLFNIFAIFTQDFDAVMNKGFFHGYSFITVCMILNHALSGIAVSMVMKYADNIVKVYSTSVAMLLTAIVSVFLFGFHLSLAFFLGSTVVSVAVYLHSIGKPQR</sequence>
<organism evidence="10 11">
    <name type="scientific">Dioscorea zingiberensis</name>
    <dbReference type="NCBI Taxonomy" id="325984"/>
    <lineage>
        <taxon>Eukaryota</taxon>
        <taxon>Viridiplantae</taxon>
        <taxon>Streptophyta</taxon>
        <taxon>Embryophyta</taxon>
        <taxon>Tracheophyta</taxon>
        <taxon>Spermatophyta</taxon>
        <taxon>Magnoliopsida</taxon>
        <taxon>Liliopsida</taxon>
        <taxon>Dioscoreales</taxon>
        <taxon>Dioscoreaceae</taxon>
        <taxon>Dioscorea</taxon>
    </lineage>
</organism>
<dbReference type="AlphaFoldDB" id="A0A9D5CXD0"/>
<dbReference type="EMBL" id="JAGGNH010000002">
    <property type="protein sequence ID" value="KAJ0980722.1"/>
    <property type="molecule type" value="Genomic_DNA"/>
</dbReference>
<keyword evidence="3" id="KW-0436">Ligase</keyword>
<feature type="domain" description="GH3 middle" evidence="8">
    <location>
        <begin position="354"/>
        <end position="427"/>
    </location>
</feature>
<dbReference type="GO" id="GO:0000139">
    <property type="term" value="C:Golgi membrane"/>
    <property type="evidence" value="ECO:0007669"/>
    <property type="project" value="InterPro"/>
</dbReference>
<dbReference type="NCBIfam" id="TIGR00803">
    <property type="entry name" value="nst"/>
    <property type="match status" value="1"/>
</dbReference>
<feature type="transmembrane region" description="Helical" evidence="7">
    <location>
        <begin position="787"/>
        <end position="809"/>
    </location>
</feature>
<protein>
    <submittedName>
        <fullName evidence="10">Uncharacterized protein</fullName>
    </submittedName>
</protein>
<dbReference type="Pfam" id="PF04142">
    <property type="entry name" value="Nuc_sug_transp"/>
    <property type="match status" value="1"/>
</dbReference>
<dbReference type="OrthoDB" id="10004661at2759"/>
<feature type="transmembrane region" description="Helical" evidence="7">
    <location>
        <begin position="722"/>
        <end position="746"/>
    </location>
</feature>
<dbReference type="InterPro" id="IPR055378">
    <property type="entry name" value="GH3_C"/>
</dbReference>
<dbReference type="Pfam" id="PF03321">
    <property type="entry name" value="GH3"/>
    <property type="match status" value="1"/>
</dbReference>
<dbReference type="InterPro" id="IPR007271">
    <property type="entry name" value="Nuc_sug_transpt"/>
</dbReference>
<keyword evidence="5 7" id="KW-1133">Transmembrane helix</keyword>
<reference evidence="10" key="2">
    <citation type="journal article" date="2022" name="Hortic Res">
        <title>The genome of Dioscorea zingiberensis sheds light on the biosynthesis, origin and evolution of the medicinally important diosgenin saponins.</title>
        <authorList>
            <person name="Li Y."/>
            <person name="Tan C."/>
            <person name="Li Z."/>
            <person name="Guo J."/>
            <person name="Li S."/>
            <person name="Chen X."/>
            <person name="Wang C."/>
            <person name="Dai X."/>
            <person name="Yang H."/>
            <person name="Song W."/>
            <person name="Hou L."/>
            <person name="Xu J."/>
            <person name="Tong Z."/>
            <person name="Xu A."/>
            <person name="Yuan X."/>
            <person name="Wang W."/>
            <person name="Yang Q."/>
            <person name="Chen L."/>
            <person name="Sun Z."/>
            <person name="Wang K."/>
            <person name="Pan B."/>
            <person name="Chen J."/>
            <person name="Bao Y."/>
            <person name="Liu F."/>
            <person name="Qi X."/>
            <person name="Gang D.R."/>
            <person name="Wen J."/>
            <person name="Li J."/>
        </authorList>
    </citation>
    <scope>NUCLEOTIDE SEQUENCE</scope>
    <source>
        <strain evidence="10">Dzin_1.0</strain>
    </source>
</reference>
<dbReference type="GO" id="GO:0016881">
    <property type="term" value="F:acid-amino acid ligase activity"/>
    <property type="evidence" value="ECO:0007669"/>
    <property type="project" value="TreeGrafter"/>
</dbReference>
<dbReference type="InterPro" id="IPR004993">
    <property type="entry name" value="GH3"/>
</dbReference>
<name>A0A9D5CXD0_9LILI</name>
<evidence type="ECO:0000256" key="6">
    <source>
        <dbReference type="ARBA" id="ARBA00023136"/>
    </source>
</evidence>
<evidence type="ECO:0000259" key="9">
    <source>
        <dbReference type="Pfam" id="PF23572"/>
    </source>
</evidence>
<evidence type="ECO:0000256" key="7">
    <source>
        <dbReference type="SAM" id="Phobius"/>
    </source>
</evidence>
<dbReference type="InterPro" id="IPR055377">
    <property type="entry name" value="GH3_M"/>
</dbReference>
<dbReference type="PANTHER" id="PTHR31901">
    <property type="entry name" value="GH3 DOMAIN-CONTAINING PROTEIN"/>
    <property type="match status" value="1"/>
</dbReference>
<feature type="transmembrane region" description="Helical" evidence="7">
    <location>
        <begin position="758"/>
        <end position="775"/>
    </location>
</feature>
<feature type="domain" description="GH3 C-terminal" evidence="9">
    <location>
        <begin position="440"/>
        <end position="534"/>
    </location>
</feature>
<evidence type="ECO:0000256" key="5">
    <source>
        <dbReference type="ARBA" id="ARBA00022989"/>
    </source>
</evidence>
<keyword evidence="6 7" id="KW-0472">Membrane</keyword>